<reference evidence="3 4" key="1">
    <citation type="journal article" date="2015" name="Sci. Rep.">
        <title>Genome of the facultative scuticociliatosis pathogen Pseudocohnilembus persalinus provides insight into its virulence through horizontal gene transfer.</title>
        <authorList>
            <person name="Xiong J."/>
            <person name="Wang G."/>
            <person name="Cheng J."/>
            <person name="Tian M."/>
            <person name="Pan X."/>
            <person name="Warren A."/>
            <person name="Jiang C."/>
            <person name="Yuan D."/>
            <person name="Miao W."/>
        </authorList>
    </citation>
    <scope>NUCLEOTIDE SEQUENCE [LARGE SCALE GENOMIC DNA]</scope>
    <source>
        <strain evidence="3">36N120E</strain>
    </source>
</reference>
<organism evidence="3 4">
    <name type="scientific">Pseudocohnilembus persalinus</name>
    <name type="common">Ciliate</name>
    <dbReference type="NCBI Taxonomy" id="266149"/>
    <lineage>
        <taxon>Eukaryota</taxon>
        <taxon>Sar</taxon>
        <taxon>Alveolata</taxon>
        <taxon>Ciliophora</taxon>
        <taxon>Intramacronucleata</taxon>
        <taxon>Oligohymenophorea</taxon>
        <taxon>Scuticociliatia</taxon>
        <taxon>Philasterida</taxon>
        <taxon>Pseudocohnilembidae</taxon>
        <taxon>Pseudocohnilembus</taxon>
    </lineage>
</organism>
<feature type="region of interest" description="Disordered" evidence="2">
    <location>
        <begin position="1"/>
        <end position="21"/>
    </location>
</feature>
<evidence type="ECO:0000256" key="2">
    <source>
        <dbReference type="SAM" id="MobiDB-lite"/>
    </source>
</evidence>
<keyword evidence="1" id="KW-0175">Coiled coil</keyword>
<evidence type="ECO:0000313" key="3">
    <source>
        <dbReference type="EMBL" id="KRX10545.1"/>
    </source>
</evidence>
<feature type="coiled-coil region" evidence="1">
    <location>
        <begin position="396"/>
        <end position="426"/>
    </location>
</feature>
<name>A0A0V0R7S5_PSEPJ</name>
<feature type="coiled-coil region" evidence="1">
    <location>
        <begin position="234"/>
        <end position="268"/>
    </location>
</feature>
<dbReference type="Proteomes" id="UP000054937">
    <property type="component" value="Unassembled WGS sequence"/>
</dbReference>
<accession>A0A0V0R7S5</accession>
<protein>
    <submittedName>
        <fullName evidence="3">Uncharacterized protein</fullName>
    </submittedName>
</protein>
<feature type="coiled-coil region" evidence="1">
    <location>
        <begin position="63"/>
        <end position="90"/>
    </location>
</feature>
<proteinExistence type="predicted"/>
<gene>
    <name evidence="3" type="ORF">PPERSA_05365</name>
</gene>
<feature type="coiled-coil region" evidence="1">
    <location>
        <begin position="310"/>
        <end position="347"/>
    </location>
</feature>
<dbReference type="EMBL" id="LDAU01000025">
    <property type="protein sequence ID" value="KRX10545.1"/>
    <property type="molecule type" value="Genomic_DNA"/>
</dbReference>
<comment type="caution">
    <text evidence="3">The sequence shown here is derived from an EMBL/GenBank/DDBJ whole genome shotgun (WGS) entry which is preliminary data.</text>
</comment>
<dbReference type="AlphaFoldDB" id="A0A0V0R7S5"/>
<keyword evidence="4" id="KW-1185">Reference proteome</keyword>
<sequence length="427" mass="50388">MLKKSPSFSKKSPRNQNQINKQQILLNYTEIQKQNPLTLKSPKNNPQINIINSANPEQKNSSIQNLNKNLDNQEQNLLNIEENNDFLKNNLNFISLATIADDLKENIKQLTKINNQFDPTLSSISSIGKLDGTQGTMRKWLLNQKQNLNDQEFLSNYKNLFNVKDILKSLKSNDIEDGLKKLFMIISFKSVIDLIEYNSQMQSNFSDYLANFQKQNPNKALPNLDKNYQIISENDKLSAKIKEQMEKIQQLKEENQQLKETFINKNYEKFSDQNQEVFQQLKFFYRGILNDTFKELALSRNDVVEKDMHLNNLIVQNIQLKTQIEFLEQIQNENPQANQKNKSNKNETESQFEWALKEECQRVKYAVMQQFNNYQKEVAEQKYQQNGEITQLKIQLQKTEQSRKYLLNRLQQYNNEQEEKDSLNEDE</sequence>
<evidence type="ECO:0000313" key="4">
    <source>
        <dbReference type="Proteomes" id="UP000054937"/>
    </source>
</evidence>
<evidence type="ECO:0000256" key="1">
    <source>
        <dbReference type="SAM" id="Coils"/>
    </source>
</evidence>
<dbReference type="InParanoid" id="A0A0V0R7S5"/>